<evidence type="ECO:0000313" key="1">
    <source>
        <dbReference type="EMBL" id="DAD72967.1"/>
    </source>
</evidence>
<name>A0A8S5LT01_9CAUD</name>
<dbReference type="EMBL" id="BK014727">
    <property type="protein sequence ID" value="DAD72967.1"/>
    <property type="molecule type" value="Genomic_DNA"/>
</dbReference>
<reference evidence="1" key="1">
    <citation type="journal article" date="2021" name="Proc. Natl. Acad. Sci. U.S.A.">
        <title>A Catalog of Tens of Thousands of Viruses from Human Metagenomes Reveals Hidden Associations with Chronic Diseases.</title>
        <authorList>
            <person name="Tisza M.J."/>
            <person name="Buck C.B."/>
        </authorList>
    </citation>
    <scope>NUCLEOTIDE SEQUENCE</scope>
    <source>
        <strain evidence="1">CtMAv2</strain>
    </source>
</reference>
<proteinExistence type="predicted"/>
<protein>
    <submittedName>
        <fullName evidence="1">Uncharacterized protein</fullName>
    </submittedName>
</protein>
<sequence length="33" mass="3801">MAIAVGYFYDLTLLSGRVIYINAKNPFWQHQNG</sequence>
<organism evidence="1">
    <name type="scientific">Siphoviridae sp. ctMAv2</name>
    <dbReference type="NCBI Taxonomy" id="2826258"/>
    <lineage>
        <taxon>Viruses</taxon>
        <taxon>Duplodnaviria</taxon>
        <taxon>Heunggongvirae</taxon>
        <taxon>Uroviricota</taxon>
        <taxon>Caudoviricetes</taxon>
    </lineage>
</organism>
<accession>A0A8S5LT01</accession>